<dbReference type="EMBL" id="JBCNJP010000007">
    <property type="protein sequence ID" value="KAK9077016.1"/>
    <property type="molecule type" value="Genomic_DNA"/>
</dbReference>
<dbReference type="AlphaFoldDB" id="A0AAP0DLS0"/>
<dbReference type="PROSITE" id="PS50127">
    <property type="entry name" value="UBC_2"/>
    <property type="match status" value="1"/>
</dbReference>
<dbReference type="SUPFAM" id="SSF54495">
    <property type="entry name" value="UBC-like"/>
    <property type="match status" value="1"/>
</dbReference>
<accession>A0AAP0DLS0</accession>
<dbReference type="SMART" id="SM00212">
    <property type="entry name" value="UBCc"/>
    <property type="match status" value="1"/>
</dbReference>
<feature type="region of interest" description="Disordered" evidence="3">
    <location>
        <begin position="1"/>
        <end position="20"/>
    </location>
</feature>
<proteinExistence type="predicted"/>
<reference evidence="5 6" key="1">
    <citation type="submission" date="2024-04" db="EMBL/GenBank/DDBJ databases">
        <title>The reference genome of an endangered Asteraceae, Deinandra increscens subsp. villosa, native to the Central Coast of California.</title>
        <authorList>
            <person name="Guilliams M."/>
            <person name="Hasenstab-Lehman K."/>
            <person name="Meyer R."/>
            <person name="Mcevoy S."/>
        </authorList>
    </citation>
    <scope>NUCLEOTIDE SEQUENCE [LARGE SCALE GENOMIC DNA]</scope>
    <source>
        <tissue evidence="5">Leaf</tissue>
    </source>
</reference>
<keyword evidence="2" id="KW-0833">Ubl conjugation pathway</keyword>
<evidence type="ECO:0000256" key="1">
    <source>
        <dbReference type="ARBA" id="ARBA00022679"/>
    </source>
</evidence>
<evidence type="ECO:0000313" key="6">
    <source>
        <dbReference type="Proteomes" id="UP001408789"/>
    </source>
</evidence>
<evidence type="ECO:0000256" key="2">
    <source>
        <dbReference type="ARBA" id="ARBA00022786"/>
    </source>
</evidence>
<evidence type="ECO:0000313" key="5">
    <source>
        <dbReference type="EMBL" id="KAK9077016.1"/>
    </source>
</evidence>
<dbReference type="InterPro" id="IPR016135">
    <property type="entry name" value="UBQ-conjugating_enzyme/RWD"/>
</dbReference>
<keyword evidence="1" id="KW-0808">Transferase</keyword>
<dbReference type="Pfam" id="PF00179">
    <property type="entry name" value="UQ_con"/>
    <property type="match status" value="1"/>
</dbReference>
<gene>
    <name evidence="5" type="ORF">SSX86_005351</name>
</gene>
<comment type="caution">
    <text evidence="5">The sequence shown here is derived from an EMBL/GenBank/DDBJ whole genome shotgun (WGS) entry which is preliminary data.</text>
</comment>
<dbReference type="Proteomes" id="UP001408789">
    <property type="component" value="Unassembled WGS sequence"/>
</dbReference>
<evidence type="ECO:0000256" key="3">
    <source>
        <dbReference type="SAM" id="MobiDB-lite"/>
    </source>
</evidence>
<name>A0AAP0DLS0_9ASTR</name>
<dbReference type="Gene3D" id="3.10.110.10">
    <property type="entry name" value="Ubiquitin Conjugating Enzyme"/>
    <property type="match status" value="1"/>
</dbReference>
<dbReference type="PANTHER" id="PTHR46116:SF41">
    <property type="entry name" value="UBIQUITIN-CONJUGATING ENZYME E2 25-RELATED"/>
    <property type="match status" value="1"/>
</dbReference>
<feature type="domain" description="UBC core" evidence="4">
    <location>
        <begin position="259"/>
        <end position="423"/>
    </location>
</feature>
<dbReference type="GO" id="GO:0061631">
    <property type="term" value="F:ubiquitin conjugating enzyme activity"/>
    <property type="evidence" value="ECO:0007669"/>
    <property type="project" value="TreeGrafter"/>
</dbReference>
<keyword evidence="6" id="KW-1185">Reference proteome</keyword>
<protein>
    <recommendedName>
        <fullName evidence="4">UBC core domain-containing protein</fullName>
    </recommendedName>
</protein>
<dbReference type="PANTHER" id="PTHR46116">
    <property type="entry name" value="(E3-INDEPENDENT) E2 UBIQUITIN-CONJUGATING ENZYME"/>
    <property type="match status" value="1"/>
</dbReference>
<organism evidence="5 6">
    <name type="scientific">Deinandra increscens subsp. villosa</name>
    <dbReference type="NCBI Taxonomy" id="3103831"/>
    <lineage>
        <taxon>Eukaryota</taxon>
        <taxon>Viridiplantae</taxon>
        <taxon>Streptophyta</taxon>
        <taxon>Embryophyta</taxon>
        <taxon>Tracheophyta</taxon>
        <taxon>Spermatophyta</taxon>
        <taxon>Magnoliopsida</taxon>
        <taxon>eudicotyledons</taxon>
        <taxon>Gunneridae</taxon>
        <taxon>Pentapetalae</taxon>
        <taxon>asterids</taxon>
        <taxon>campanulids</taxon>
        <taxon>Asterales</taxon>
        <taxon>Asteraceae</taxon>
        <taxon>Asteroideae</taxon>
        <taxon>Heliantheae alliance</taxon>
        <taxon>Madieae</taxon>
        <taxon>Madiinae</taxon>
        <taxon>Deinandra</taxon>
    </lineage>
</organism>
<feature type="compositionally biased region" description="Low complexity" evidence="3">
    <location>
        <begin position="1"/>
        <end position="18"/>
    </location>
</feature>
<dbReference type="InterPro" id="IPR000608">
    <property type="entry name" value="UBC"/>
</dbReference>
<evidence type="ECO:0000259" key="4">
    <source>
        <dbReference type="PROSITE" id="PS50127"/>
    </source>
</evidence>
<sequence>MQELGGSSSGSRTRSPPRIKALPTVTYSEEYCSPLKKRVKNVETVIKEASKPDVIYTQEQEKIMLGDPEETSVDVQKTTGPPTKYYCKCTTAQKPFCECANCPQDVMFYICLMNPLQDPKTSSAANWDEELNAVADKMCKAIMDYIFPAATELFRTDLLPHYIKKPVLDTQGNCSQFLAFSQQYKSKFDKFMERYSRVGIYPKKDVLPDPVAEKCPIAMLHNEDVLKMYKNFKRFDTVKDYSDHLFSTKPMEQASTTEGWAKNMREQWRILEENLPETIFVRVYEGRMDLLRALIIGPKGTPYHDGLFFFDVYFPSNFPFNKPLVRYHSGGFGINPHMFEGGEVRLNIFGEHLSDYASLWPSWNTTILQLLVSIQDRVLNADPLFHQPVSQDFGPSVVAEYLSLLYNEDILIKSLKTMMHIMNKPPKNFEAFVVGHFCNRQSDILLACKAYMEGLQVGGGVGNKDSCCSIEFRKNVDSCIWQLLRCFERNIGLTKPDLILELIRSTPPADSNEIALKDDVADGEKEFYKRFYAQYIHKMLKLCDDKDEDLNDEVDKLCKVIMDYIDPPRPWEVGMPYYIKRSQLDTQVSCSRFLAFSQRYYKSKFDKFMERFVRVGIYPKEDVLPDYPARACPIATLDDEDVLKSTDWRQSSTYKPDDSESESKCKAILFDYT</sequence>